<proteinExistence type="predicted"/>
<evidence type="ECO:0008006" key="4">
    <source>
        <dbReference type="Google" id="ProtNLM"/>
    </source>
</evidence>
<feature type="chain" id="PRO_5017309688" description="Acyloxyacyl hydrolase" evidence="1">
    <location>
        <begin position="22"/>
        <end position="172"/>
    </location>
</feature>
<dbReference type="EMBL" id="QVMU01000001">
    <property type="protein sequence ID" value="RJX75471.1"/>
    <property type="molecule type" value="Genomic_DNA"/>
</dbReference>
<reference evidence="2 3" key="1">
    <citation type="submission" date="2018-08" db="EMBL/GenBank/DDBJ databases">
        <title>Vibrio isolated from the Eastern China Marginal Seas.</title>
        <authorList>
            <person name="Li Y."/>
        </authorList>
    </citation>
    <scope>NUCLEOTIDE SEQUENCE [LARGE SCALE GENOMIC DNA]</scope>
    <source>
        <strain evidence="2 3">BEI233</strain>
    </source>
</reference>
<organism evidence="2 3">
    <name type="scientific">Vibrio sinensis</name>
    <dbReference type="NCBI Taxonomy" id="2302434"/>
    <lineage>
        <taxon>Bacteria</taxon>
        <taxon>Pseudomonadati</taxon>
        <taxon>Pseudomonadota</taxon>
        <taxon>Gammaproteobacteria</taxon>
        <taxon>Vibrionales</taxon>
        <taxon>Vibrionaceae</taxon>
        <taxon>Vibrio</taxon>
    </lineage>
</organism>
<dbReference type="RefSeq" id="WP_120029228.1">
    <property type="nucleotide sequence ID" value="NZ_QVMU01000001.1"/>
</dbReference>
<name>A0A3A6RFI7_9VIBR</name>
<dbReference type="AlphaFoldDB" id="A0A3A6RFI7"/>
<dbReference type="OrthoDB" id="5814217at2"/>
<keyword evidence="3" id="KW-1185">Reference proteome</keyword>
<dbReference type="Proteomes" id="UP000273252">
    <property type="component" value="Unassembled WGS sequence"/>
</dbReference>
<protein>
    <recommendedName>
        <fullName evidence="4">Acyloxyacyl hydrolase</fullName>
    </recommendedName>
</protein>
<evidence type="ECO:0000313" key="2">
    <source>
        <dbReference type="EMBL" id="RJX75471.1"/>
    </source>
</evidence>
<sequence>MKIRSLVGLLATVGITTPAFANNFNYNYIEFRTAMDPQISGVEFSTLMTENTHLIARADSRFEKDYDLAAGIGFNGPVNQFIDVFGELLAHHIKYPEIDGGHTETQAEVNIGLRVWLADQLEFTTRGGKNGDRSVFNAGFRFHSTQQLSLSAETRNSGLYGPQIALSVRFQY</sequence>
<gene>
    <name evidence="2" type="ORF">DZ860_01980</name>
</gene>
<keyword evidence="1" id="KW-0732">Signal</keyword>
<feature type="signal peptide" evidence="1">
    <location>
        <begin position="1"/>
        <end position="21"/>
    </location>
</feature>
<accession>A0A3A6RFI7</accession>
<comment type="caution">
    <text evidence="2">The sequence shown here is derived from an EMBL/GenBank/DDBJ whole genome shotgun (WGS) entry which is preliminary data.</text>
</comment>
<evidence type="ECO:0000313" key="3">
    <source>
        <dbReference type="Proteomes" id="UP000273252"/>
    </source>
</evidence>
<evidence type="ECO:0000256" key="1">
    <source>
        <dbReference type="SAM" id="SignalP"/>
    </source>
</evidence>